<dbReference type="GO" id="GO:0051213">
    <property type="term" value="F:dioxygenase activity"/>
    <property type="evidence" value="ECO:0007669"/>
    <property type="project" value="UniProtKB-KW"/>
</dbReference>
<name>A0ABY6Q3W9_9GAMM</name>
<dbReference type="Gene3D" id="3.60.130.10">
    <property type="entry name" value="Clavaminate synthase-like"/>
    <property type="match status" value="1"/>
</dbReference>
<protein>
    <submittedName>
        <fullName evidence="7">TauD/TfdA family dioxygenase</fullName>
    </submittedName>
</protein>
<evidence type="ECO:0000256" key="1">
    <source>
        <dbReference type="ARBA" id="ARBA00005896"/>
    </source>
</evidence>
<evidence type="ECO:0000313" key="8">
    <source>
        <dbReference type="Proteomes" id="UP001317963"/>
    </source>
</evidence>
<dbReference type="EMBL" id="CP036501">
    <property type="protein sequence ID" value="UZP73536.1"/>
    <property type="molecule type" value="Genomic_DNA"/>
</dbReference>
<sequence length="282" mass="31496">MTLTVTPSGQACGARIEGIDLTQDLNASQIEELRQLWLEHKVIALPNQSLAPEDLERVANYFGEVGEDPFFGHIDGYPNICAIQRDADEKTPIFAEIFHTDWSFMQIPPAGTALFGITIPPHGGDTLFADQVKAYEDMPDALREKVKGLTAIHSAALGYAPDGAYGDNDQASGRSMQIKPSEKARETCPHPMVRTHHETGTKALFSSAAYIQSFQDMSLEASQALAMELYAHQTQEKFQYRHKWEKDMLVIWDNRSLLHCATGGFDGYDRLLHRVTIADTKW</sequence>
<evidence type="ECO:0000256" key="3">
    <source>
        <dbReference type="ARBA" id="ARBA00022964"/>
    </source>
</evidence>
<organism evidence="7 8">
    <name type="scientific">Candidatus Paraluminiphilus aquimaris</name>
    <dbReference type="NCBI Taxonomy" id="2518994"/>
    <lineage>
        <taxon>Bacteria</taxon>
        <taxon>Pseudomonadati</taxon>
        <taxon>Pseudomonadota</taxon>
        <taxon>Gammaproteobacteria</taxon>
        <taxon>Cellvibrionales</taxon>
        <taxon>Halieaceae</taxon>
        <taxon>Candidatus Paraluminiphilus</taxon>
    </lineage>
</organism>
<evidence type="ECO:0000259" key="6">
    <source>
        <dbReference type="Pfam" id="PF02668"/>
    </source>
</evidence>
<dbReference type="PANTHER" id="PTHR30468:SF1">
    <property type="entry name" value="ALPHA-KETOGLUTARATE-DEPENDENT SULFONATE DIOXYGENASE"/>
    <property type="match status" value="1"/>
</dbReference>
<dbReference type="InterPro" id="IPR051323">
    <property type="entry name" value="AtsK-like"/>
</dbReference>
<evidence type="ECO:0000256" key="5">
    <source>
        <dbReference type="ARBA" id="ARBA00023004"/>
    </source>
</evidence>
<keyword evidence="5" id="KW-0408">Iron</keyword>
<gene>
    <name evidence="7" type="ORF">E0F26_01770</name>
</gene>
<dbReference type="Proteomes" id="UP001317963">
    <property type="component" value="Chromosome"/>
</dbReference>
<reference evidence="7 8" key="1">
    <citation type="submission" date="2019-02" db="EMBL/GenBank/DDBJ databases">
        <title>Halieaceae_genomes.</title>
        <authorList>
            <person name="Li S.-H."/>
        </authorList>
    </citation>
    <scope>NUCLEOTIDE SEQUENCE [LARGE SCALE GENOMIC DNA]</scope>
    <source>
        <strain evidence="7 8">JH123</strain>
    </source>
</reference>
<dbReference type="Pfam" id="PF02668">
    <property type="entry name" value="TauD"/>
    <property type="match status" value="1"/>
</dbReference>
<dbReference type="RefSeq" id="WP_279242331.1">
    <property type="nucleotide sequence ID" value="NZ_CP036501.1"/>
</dbReference>
<keyword evidence="4" id="KW-0560">Oxidoreductase</keyword>
<evidence type="ECO:0000313" key="7">
    <source>
        <dbReference type="EMBL" id="UZP73536.1"/>
    </source>
</evidence>
<accession>A0ABY6Q3W9</accession>
<keyword evidence="3 7" id="KW-0223">Dioxygenase</keyword>
<proteinExistence type="inferred from homology"/>
<dbReference type="InterPro" id="IPR042098">
    <property type="entry name" value="TauD-like_sf"/>
</dbReference>
<comment type="similarity">
    <text evidence="1">Belongs to the TfdA dioxygenase family.</text>
</comment>
<evidence type="ECO:0000256" key="4">
    <source>
        <dbReference type="ARBA" id="ARBA00023002"/>
    </source>
</evidence>
<dbReference type="InterPro" id="IPR003819">
    <property type="entry name" value="TauD/TfdA-like"/>
</dbReference>
<evidence type="ECO:0000256" key="2">
    <source>
        <dbReference type="ARBA" id="ARBA00022723"/>
    </source>
</evidence>
<keyword evidence="8" id="KW-1185">Reference proteome</keyword>
<keyword evidence="2" id="KW-0479">Metal-binding</keyword>
<dbReference type="PANTHER" id="PTHR30468">
    <property type="entry name" value="ALPHA-KETOGLUTARATE-DEPENDENT SULFONATE DIOXYGENASE"/>
    <property type="match status" value="1"/>
</dbReference>
<feature type="domain" description="TauD/TfdA-like" evidence="6">
    <location>
        <begin position="5"/>
        <end position="276"/>
    </location>
</feature>
<dbReference type="SUPFAM" id="SSF51197">
    <property type="entry name" value="Clavaminate synthase-like"/>
    <property type="match status" value="1"/>
</dbReference>